<proteinExistence type="predicted"/>
<evidence type="ECO:0000256" key="4">
    <source>
        <dbReference type="ARBA" id="ARBA00023239"/>
    </source>
</evidence>
<dbReference type="InterPro" id="IPR027417">
    <property type="entry name" value="P-loop_NTPase"/>
</dbReference>
<dbReference type="EMBL" id="RZGR01000002">
    <property type="protein sequence ID" value="RUQ91059.1"/>
    <property type="molecule type" value="Genomic_DNA"/>
</dbReference>
<organism evidence="7 8">
    <name type="scientific">Legionella septentrionalis</name>
    <dbReference type="NCBI Taxonomy" id="2498109"/>
    <lineage>
        <taxon>Bacteria</taxon>
        <taxon>Pseudomonadati</taxon>
        <taxon>Pseudomonadota</taxon>
        <taxon>Gammaproteobacteria</taxon>
        <taxon>Legionellales</taxon>
        <taxon>Legionellaceae</taxon>
        <taxon>Legionella</taxon>
    </lineage>
</organism>
<evidence type="ECO:0000313" key="7">
    <source>
        <dbReference type="EMBL" id="RUQ91059.1"/>
    </source>
</evidence>
<evidence type="ECO:0000313" key="8">
    <source>
        <dbReference type="Proteomes" id="UP000288012"/>
    </source>
</evidence>
<dbReference type="RefSeq" id="WP_126953223.1">
    <property type="nucleotide sequence ID" value="NZ_RZGR01000002.1"/>
</dbReference>
<evidence type="ECO:0000256" key="3">
    <source>
        <dbReference type="ARBA" id="ARBA00022764"/>
    </source>
</evidence>
<protein>
    <submittedName>
        <fullName evidence="7">Alginate lyase family protein</fullName>
    </submittedName>
</protein>
<keyword evidence="4 7" id="KW-0456">Lyase</keyword>
<evidence type="ECO:0000259" key="5">
    <source>
        <dbReference type="Pfam" id="PF07940"/>
    </source>
</evidence>
<evidence type="ECO:0000259" key="6">
    <source>
        <dbReference type="Pfam" id="PF16889"/>
    </source>
</evidence>
<dbReference type="PANTHER" id="PTHR39210">
    <property type="entry name" value="HEPARIN-SULFATE LYASE"/>
    <property type="match status" value="1"/>
</dbReference>
<dbReference type="Pfam" id="PF07940">
    <property type="entry name" value="Hepar_II_III_C"/>
    <property type="match status" value="1"/>
</dbReference>
<dbReference type="InterPro" id="IPR008929">
    <property type="entry name" value="Chondroitin_lyas"/>
</dbReference>
<dbReference type="SUPFAM" id="SSF48230">
    <property type="entry name" value="Chondroitin AC/alginate lyase"/>
    <property type="match status" value="1"/>
</dbReference>
<dbReference type="GO" id="GO:0042597">
    <property type="term" value="C:periplasmic space"/>
    <property type="evidence" value="ECO:0007669"/>
    <property type="project" value="UniProtKB-SubCell"/>
</dbReference>
<dbReference type="InterPro" id="IPR012480">
    <property type="entry name" value="Hepar_II_III_C"/>
</dbReference>
<dbReference type="Proteomes" id="UP000288012">
    <property type="component" value="Unassembled WGS sequence"/>
</dbReference>
<reference evidence="7 8" key="1">
    <citation type="submission" date="2018-12" db="EMBL/GenBank/DDBJ databases">
        <title>Legionella sp,whole genome shotgun sequence.</title>
        <authorList>
            <person name="Wu H."/>
        </authorList>
    </citation>
    <scope>NUCLEOTIDE SEQUENCE [LARGE SCALE GENOMIC DNA]</scope>
    <source>
        <strain evidence="8">km714</strain>
    </source>
</reference>
<comment type="subcellular location">
    <subcellularLocation>
        <location evidence="1">Periplasm</location>
    </subcellularLocation>
</comment>
<keyword evidence="3" id="KW-0574">Periplasm</keyword>
<keyword evidence="8" id="KW-1185">Reference proteome</keyword>
<dbReference type="PANTHER" id="PTHR39210:SF1">
    <property type="entry name" value="HEPARIN-SULFATE LYASE"/>
    <property type="match status" value="1"/>
</dbReference>
<name>A0A3S0XUK0_9GAMM</name>
<sequence length="968" mass="109847">MNIDGKTLRQMEKQIRFPALAKKANEAYLMAETGNLNEALHIFRDIMTKIGIGAESAIWLHLIESLYTANPPQKILDAKTTACSTQTLHKLLAAGAGWSGSSAIFDYYRNFENVQAIHGEFMHINGKYGLHGLIFGEANNFMPMQETTSPLLTLQELRNAFRYCFFGITACEDRTQIKHSKNARLFLINGGEKYACAVGHFIENVISHNFERKAIGDFAEAFIDACCYSRMPNSTDIVALDNILPAYRLEMLNFFSNIRVAAVMRDPRDQFIDNKLHNKNFTRTAEAFSRRYRQVHEYVATYTERFPERIRIVNFNEFVSSNEYRYSFAQWAGLADKKEAWQYFVASDSQKNTCLFNKNPIFADEVARIQKKLAEYSVATAHTVSQAKSVYPNEESLPYADTKALLTSLQGNKPNGNLLSGHIHKSTKELRNEFQNNRFLIYPTLGEFITLIPPINWHQDPFSNRSWSSLLHSLKFLGVGIQSQDTNLLRTCANIALDWIAQNSPRINKLPVFAWSDKIVGDRIQVLAYLFRILASESLLSVPQAETFLNSIREHADYLTSDKFYRVGHNHGLAQDVGLYVCSVYLSFLPEAQAWRNTAFTRFLTGIKSQYSPEGIHLEHSPGYHFLVSKWIFKMLDLAKHANEPRLPELEEFKNKVASISPWLVTPQGFFLHVGDSKKSRPPAWLSPENAAYGLQAFLAGYGIYKDESTYLFLTAGHHSPAHKQSDDLSFVLVESGQTILTEAGRYSYEKRDSERRYVESVWGHNVLLVDGKDFNTKLRASAYGSGILGVASAAGWQAMCAYNPVLYHDFQVAHKRLLLLKPREQFIVIDVMQATQPHTYTSILHFSPELKVNLEQGKLASLIAGQETWGEWFSSVPMQTELYCGYNGEQLKGWVATDYLKLAPAPTTETTIHGKNAFLGFSLNYSGQPRNIEEFQDLGSHWLLQLKDPTLITIKIQKKPFSITVCP</sequence>
<dbReference type="InterPro" id="IPR031680">
    <property type="entry name" value="Hepar_II_III_N"/>
</dbReference>
<dbReference type="AlphaFoldDB" id="A0A3S0XUK0"/>
<dbReference type="SUPFAM" id="SSF52540">
    <property type="entry name" value="P-loop containing nucleoside triphosphate hydrolases"/>
    <property type="match status" value="1"/>
</dbReference>
<evidence type="ECO:0000256" key="2">
    <source>
        <dbReference type="ARBA" id="ARBA00022729"/>
    </source>
</evidence>
<dbReference type="Pfam" id="PF16889">
    <property type="entry name" value="Hepar_II_III_N"/>
    <property type="match status" value="1"/>
</dbReference>
<accession>A0A3S0XUK0</accession>
<gene>
    <name evidence="7" type="ORF">EKM59_00840</name>
</gene>
<dbReference type="Gene3D" id="2.70.98.70">
    <property type="match status" value="1"/>
</dbReference>
<feature type="domain" description="Heparin-sulfate lyase N-terminal" evidence="6">
    <location>
        <begin position="402"/>
        <end position="644"/>
    </location>
</feature>
<feature type="domain" description="Heparinase II/III-like C-terminal" evidence="5">
    <location>
        <begin position="700"/>
        <end position="916"/>
    </location>
</feature>
<comment type="caution">
    <text evidence="7">The sequence shown here is derived from an EMBL/GenBank/DDBJ whole genome shotgun (WGS) entry which is preliminary data.</text>
</comment>
<dbReference type="Gene3D" id="1.50.10.100">
    <property type="entry name" value="Chondroitin AC/alginate lyase"/>
    <property type="match status" value="1"/>
</dbReference>
<dbReference type="GO" id="GO:0016829">
    <property type="term" value="F:lyase activity"/>
    <property type="evidence" value="ECO:0007669"/>
    <property type="project" value="UniProtKB-KW"/>
</dbReference>
<evidence type="ECO:0000256" key="1">
    <source>
        <dbReference type="ARBA" id="ARBA00004418"/>
    </source>
</evidence>
<keyword evidence="2" id="KW-0732">Signal</keyword>